<dbReference type="SUPFAM" id="SSF50129">
    <property type="entry name" value="GroES-like"/>
    <property type="match status" value="1"/>
</dbReference>
<dbReference type="InterPro" id="IPR051397">
    <property type="entry name" value="Zn-ADH-like_protein"/>
</dbReference>
<dbReference type="PANTHER" id="PTHR43677">
    <property type="entry name" value="SHORT-CHAIN DEHYDROGENASE/REDUCTASE"/>
    <property type="match status" value="1"/>
</dbReference>
<dbReference type="SMART" id="SM00829">
    <property type="entry name" value="PKS_ER"/>
    <property type="match status" value="1"/>
</dbReference>
<sequence>MRAVIVREFGSPDSFRIEEVPEPELAPHEICVRVHAAAANFVDALVSSGEYQIRPTLPYIPGAEFGGVIEGIGADVPSLKPGDRVCGSQVSGAYGEKTVASSSVVFRIPDSMSFAEAAIFRASNGTAYHALVQRANLRAGETVLVLGAAGGVGYSAVQIAKALGAHVIACASTEEKHTVALAAGADAAIASAVDGWRDRLKAALGDRPLNVVVDTVGGELTEAAFRSLEWGGRHLVIGFASGAIASIRANLALVKGIALVGVDFRQFNLIEPDKAAANMAALFDLYRAGHLPAPAIKLYPAGQFAQALSDARSGAVLGRRVIDFSHWPVA</sequence>
<gene>
    <name evidence="2" type="ORF">O0R41_18000</name>
</gene>
<dbReference type="InterPro" id="IPR036291">
    <property type="entry name" value="NAD(P)-bd_dom_sf"/>
</dbReference>
<dbReference type="InterPro" id="IPR013149">
    <property type="entry name" value="ADH-like_C"/>
</dbReference>
<dbReference type="PANTHER" id="PTHR43677:SF4">
    <property type="entry name" value="QUINONE OXIDOREDUCTASE-LIKE PROTEIN 2"/>
    <property type="match status" value="1"/>
</dbReference>
<evidence type="ECO:0000313" key="2">
    <source>
        <dbReference type="EMBL" id="MDV5825501.1"/>
    </source>
</evidence>
<dbReference type="Gene3D" id="3.40.50.720">
    <property type="entry name" value="NAD(P)-binding Rossmann-like Domain"/>
    <property type="match status" value="1"/>
</dbReference>
<evidence type="ECO:0000313" key="3">
    <source>
        <dbReference type="Proteomes" id="UP001185984"/>
    </source>
</evidence>
<dbReference type="InterPro" id="IPR020843">
    <property type="entry name" value="ER"/>
</dbReference>
<dbReference type="Pfam" id="PF08240">
    <property type="entry name" value="ADH_N"/>
    <property type="match status" value="1"/>
</dbReference>
<reference evidence="3" key="1">
    <citation type="journal article" date="2022" name="J Environ Chem Eng">
        <title>Biodegradation of petroleum oil using a constructed nonpathogenic and heavy metal-tolerant bacterial consortium isolated from marine sponges.</title>
        <authorList>
            <person name="Dechsakulwatana C."/>
            <person name="Rungsihiranrut A."/>
            <person name="Muangchinda C."/>
            <person name="Ningthoujam R."/>
            <person name="Klankeo P."/>
            <person name="Pinyakong O."/>
        </authorList>
    </citation>
    <scope>NUCLEOTIDE SEQUENCE [LARGE SCALE GENOMIC DNA]</scope>
    <source>
        <strain evidence="3">MO2-4</strain>
    </source>
</reference>
<comment type="caution">
    <text evidence="2">The sequence shown here is derived from an EMBL/GenBank/DDBJ whole genome shotgun (WGS) entry which is preliminary data.</text>
</comment>
<dbReference type="PROSITE" id="PS01162">
    <property type="entry name" value="QOR_ZETA_CRYSTAL"/>
    <property type="match status" value="1"/>
</dbReference>
<dbReference type="InterPro" id="IPR013154">
    <property type="entry name" value="ADH-like_N"/>
</dbReference>
<feature type="domain" description="Enoyl reductase (ER)" evidence="1">
    <location>
        <begin position="10"/>
        <end position="322"/>
    </location>
</feature>
<name>A0ABU4A147_9SPHN</name>
<evidence type="ECO:0000259" key="1">
    <source>
        <dbReference type="SMART" id="SM00829"/>
    </source>
</evidence>
<protein>
    <submittedName>
        <fullName evidence="2">NADPH:quinone oxidoreductase family protein</fullName>
    </submittedName>
</protein>
<organism evidence="2 3">
    <name type="scientific">Sphingobium naphthae</name>
    <dbReference type="NCBI Taxonomy" id="1886786"/>
    <lineage>
        <taxon>Bacteria</taxon>
        <taxon>Pseudomonadati</taxon>
        <taxon>Pseudomonadota</taxon>
        <taxon>Alphaproteobacteria</taxon>
        <taxon>Sphingomonadales</taxon>
        <taxon>Sphingomonadaceae</taxon>
        <taxon>Sphingobium</taxon>
    </lineage>
</organism>
<dbReference type="EMBL" id="JAPTHD010000011">
    <property type="protein sequence ID" value="MDV5825501.1"/>
    <property type="molecule type" value="Genomic_DNA"/>
</dbReference>
<dbReference type="InterPro" id="IPR011032">
    <property type="entry name" value="GroES-like_sf"/>
</dbReference>
<dbReference type="SUPFAM" id="SSF51735">
    <property type="entry name" value="NAD(P)-binding Rossmann-fold domains"/>
    <property type="match status" value="1"/>
</dbReference>
<dbReference type="Proteomes" id="UP001185984">
    <property type="component" value="Unassembled WGS sequence"/>
</dbReference>
<dbReference type="RefSeq" id="WP_228164685.1">
    <property type="nucleotide sequence ID" value="NZ_JAPTHD010000011.1"/>
</dbReference>
<dbReference type="Gene3D" id="3.90.180.10">
    <property type="entry name" value="Medium-chain alcohol dehydrogenases, catalytic domain"/>
    <property type="match status" value="1"/>
</dbReference>
<accession>A0ABU4A147</accession>
<keyword evidence="3" id="KW-1185">Reference proteome</keyword>
<dbReference type="CDD" id="cd08241">
    <property type="entry name" value="QOR1"/>
    <property type="match status" value="1"/>
</dbReference>
<proteinExistence type="predicted"/>
<dbReference type="Pfam" id="PF00107">
    <property type="entry name" value="ADH_zinc_N"/>
    <property type="match status" value="1"/>
</dbReference>
<dbReference type="InterPro" id="IPR002364">
    <property type="entry name" value="Quin_OxRdtase/zeta-crystal_CS"/>
</dbReference>